<dbReference type="PROSITE" id="PS01148">
    <property type="entry name" value="UPF0033"/>
    <property type="match status" value="1"/>
</dbReference>
<comment type="similarity">
    <text evidence="2">Belongs to the class-III pyridine nucleotide-disulfide oxidoreductase family.</text>
</comment>
<dbReference type="Gene3D" id="3.30.110.40">
    <property type="entry name" value="TusA-like domain"/>
    <property type="match status" value="1"/>
</dbReference>
<dbReference type="CDD" id="cd01524">
    <property type="entry name" value="RHOD_Pyr_redox"/>
    <property type="match status" value="1"/>
</dbReference>
<dbReference type="InterPro" id="IPR036873">
    <property type="entry name" value="Rhodanese-like_dom_sf"/>
</dbReference>
<dbReference type="InterPro" id="IPR004099">
    <property type="entry name" value="Pyr_nucl-diS_OxRdtase_dimer"/>
</dbReference>
<dbReference type="Proteomes" id="UP001248709">
    <property type="component" value="Unassembled WGS sequence"/>
</dbReference>
<dbReference type="SUPFAM" id="SSF52821">
    <property type="entry name" value="Rhodanese/Cell cycle control phosphatase"/>
    <property type="match status" value="1"/>
</dbReference>
<dbReference type="PRINTS" id="PR00411">
    <property type="entry name" value="PNDRDTASEI"/>
</dbReference>
<dbReference type="Pfam" id="PF00581">
    <property type="entry name" value="Rhodanese"/>
    <property type="match status" value="1"/>
</dbReference>
<name>A0ABU3H8Z5_9BACL</name>
<evidence type="ECO:0000313" key="8">
    <source>
        <dbReference type="EMBL" id="MDT3426931.1"/>
    </source>
</evidence>
<dbReference type="PROSITE" id="PS50206">
    <property type="entry name" value="RHODANESE_3"/>
    <property type="match status" value="1"/>
</dbReference>
<dbReference type="SUPFAM" id="SSF51905">
    <property type="entry name" value="FAD/NAD(P)-binding domain"/>
    <property type="match status" value="1"/>
</dbReference>
<dbReference type="InterPro" id="IPR032836">
    <property type="entry name" value="DsrE2-like"/>
</dbReference>
<dbReference type="Gene3D" id="3.40.250.10">
    <property type="entry name" value="Rhodanese-like domain"/>
    <property type="match status" value="1"/>
</dbReference>
<accession>A0ABU3H8Z5</accession>
<keyword evidence="6" id="KW-0676">Redox-active center</keyword>
<dbReference type="PANTHER" id="PTHR43429:SF1">
    <property type="entry name" value="NAD(P)H SULFUR OXIDOREDUCTASE (COA-DEPENDENT)"/>
    <property type="match status" value="1"/>
</dbReference>
<feature type="domain" description="Rhodanese" evidence="7">
    <location>
        <begin position="465"/>
        <end position="552"/>
    </location>
</feature>
<dbReference type="Pfam" id="PF01206">
    <property type="entry name" value="TusA"/>
    <property type="match status" value="1"/>
</dbReference>
<dbReference type="Pfam" id="PF07992">
    <property type="entry name" value="Pyr_redox_2"/>
    <property type="match status" value="1"/>
</dbReference>
<evidence type="ECO:0000256" key="5">
    <source>
        <dbReference type="ARBA" id="ARBA00023002"/>
    </source>
</evidence>
<evidence type="ECO:0000313" key="9">
    <source>
        <dbReference type="Proteomes" id="UP001248709"/>
    </source>
</evidence>
<dbReference type="Gene3D" id="3.50.50.60">
    <property type="entry name" value="FAD/NAD(P)-binding domain"/>
    <property type="match status" value="2"/>
</dbReference>
<dbReference type="RefSeq" id="WP_025699413.1">
    <property type="nucleotide sequence ID" value="NZ_JAUSUY010000009.1"/>
</dbReference>
<keyword evidence="5" id="KW-0560">Oxidoreductase</keyword>
<dbReference type="PRINTS" id="PR00368">
    <property type="entry name" value="FADPNR"/>
</dbReference>
<keyword evidence="4" id="KW-0274">FAD</keyword>
<dbReference type="InterPro" id="IPR036868">
    <property type="entry name" value="TusA-like_sf"/>
</dbReference>
<dbReference type="InterPro" id="IPR016156">
    <property type="entry name" value="FAD/NAD-linked_Rdtase_dimer_sf"/>
</dbReference>
<dbReference type="SUPFAM" id="SSF55424">
    <property type="entry name" value="FAD/NAD-linked reductases, dimerisation (C-terminal) domain"/>
    <property type="match status" value="1"/>
</dbReference>
<sequence length="831" mass="89147">MGRTIVIVGGVAGGASAAARLRRWNEEDRIIMFERGEHVSFANCGLPYYIGGSIESRDKLFVQTSQGIRERFNIDVRPLTEVTEINRSAKIIGYRSTLTGELGIQAYDVLVLSPGAKPIMPDIPGIGKAGNLFTLRNIHDTDRIKTCVDENQPKHATVIGAGFIGLEMAENLRERGLSVTVIDRGEQLLHPFDSEMSVLIQRHMELNNVEVLLQTEVEAIEMEGRVIRLSSGRVLETDLIILAIGVTPENELARNSGLALGIRGAIRVNEQLQTSDPAIYAVGDAIEVKDRVQGYETLAPLAWGANRQGRLAADHINGQNIDYKGSLGTAIIKVFSLTASVTGNNEKTLKRLGIPYQAIHIHPGSHAGYYPGASPIALKLLFDKDTGTIFGAQAIGAEGVDKRIDVIATAIRGGMKAHELADIELAYAPPYSSAKDPVNMAGYVASNISEGLVEIMQWHEVDDFVQKGGTLIDVRDEAERMAGFIPGSIPIPLAALRDRLGELPSNSEIAVSCQVGLRGYIAARMLVQHGFKVRNVDGGYKTYASMAAGIGGSAAPHDGSIEPAGHASSAAIAIHGERAEAPVGAEQTIQVDACGLQCPGPILKVYETVQGLTEGQRLEITATDFGFAPDIEQWCRSMGHTLESVNIESGKVKALICKGESSQRALTGEQATKPTADGTTMVVFSGDLDKAIASFIIASGAAAMGKKVTMFFTFWGLNLLRRPKAPRLNKSGMDKMFGLMLPKGTKGLPLSKMNMGGLGARMIRSVMRRKNVDSLEKLIENAAKSGVRMIACTMSMDIMGIRREELIDGVDFAGVASYIGAAGDSGQNLFI</sequence>
<gene>
    <name evidence="8" type="ORF">J2Z22_002465</name>
</gene>
<protein>
    <submittedName>
        <fullName evidence="8">NADPH-dependent 2,4-dienoyl-CoA reductase/sulfur reductase-like enzyme/peroxiredoxin family protein/TusA-related sulfurtransferase/rhodanese-related sulfurtransferase</fullName>
    </submittedName>
</protein>
<reference evidence="8 9" key="1">
    <citation type="submission" date="2023-07" db="EMBL/GenBank/DDBJ databases">
        <title>Genomic Encyclopedia of Type Strains, Phase IV (KMG-IV): sequencing the most valuable type-strain genomes for metagenomic binning, comparative biology and taxonomic classification.</title>
        <authorList>
            <person name="Goeker M."/>
        </authorList>
    </citation>
    <scope>NUCLEOTIDE SEQUENCE [LARGE SCALE GENOMIC DNA]</scope>
    <source>
        <strain evidence="8 9">T98</strain>
    </source>
</reference>
<comment type="cofactor">
    <cofactor evidence="1">
        <name>FAD</name>
        <dbReference type="ChEBI" id="CHEBI:57692"/>
    </cofactor>
</comment>
<dbReference type="InterPro" id="IPR001455">
    <property type="entry name" value="TusA-like"/>
</dbReference>
<dbReference type="InterPro" id="IPR036188">
    <property type="entry name" value="FAD/NAD-bd_sf"/>
</dbReference>
<comment type="caution">
    <text evidence="8">The sequence shown here is derived from an EMBL/GenBank/DDBJ whole genome shotgun (WGS) entry which is preliminary data.</text>
</comment>
<dbReference type="EMBL" id="JAUSUY010000009">
    <property type="protein sequence ID" value="MDT3426931.1"/>
    <property type="molecule type" value="Genomic_DNA"/>
</dbReference>
<keyword evidence="3" id="KW-0285">Flavoprotein</keyword>
<evidence type="ECO:0000256" key="1">
    <source>
        <dbReference type="ARBA" id="ARBA00001974"/>
    </source>
</evidence>
<dbReference type="InterPro" id="IPR001763">
    <property type="entry name" value="Rhodanese-like_dom"/>
</dbReference>
<evidence type="ECO:0000256" key="2">
    <source>
        <dbReference type="ARBA" id="ARBA00009130"/>
    </source>
</evidence>
<organism evidence="8 9">
    <name type="scientific">Paenibacillus forsythiae</name>
    <dbReference type="NCBI Taxonomy" id="365616"/>
    <lineage>
        <taxon>Bacteria</taxon>
        <taxon>Bacillati</taxon>
        <taxon>Bacillota</taxon>
        <taxon>Bacilli</taxon>
        <taxon>Bacillales</taxon>
        <taxon>Paenibacillaceae</taxon>
        <taxon>Paenibacillus</taxon>
    </lineage>
</organism>
<proteinExistence type="inferred from homology"/>
<evidence type="ECO:0000256" key="6">
    <source>
        <dbReference type="ARBA" id="ARBA00023284"/>
    </source>
</evidence>
<dbReference type="SUPFAM" id="SSF75169">
    <property type="entry name" value="DsrEFH-like"/>
    <property type="match status" value="1"/>
</dbReference>
<dbReference type="Gene3D" id="3.40.1260.10">
    <property type="entry name" value="DsrEFH-like"/>
    <property type="match status" value="1"/>
</dbReference>
<dbReference type="SMART" id="SM00450">
    <property type="entry name" value="RHOD"/>
    <property type="match status" value="1"/>
</dbReference>
<evidence type="ECO:0000256" key="4">
    <source>
        <dbReference type="ARBA" id="ARBA00022827"/>
    </source>
</evidence>
<dbReference type="PANTHER" id="PTHR43429">
    <property type="entry name" value="PYRIDINE NUCLEOTIDE-DISULFIDE OXIDOREDUCTASE DOMAIN-CONTAINING"/>
    <property type="match status" value="1"/>
</dbReference>
<dbReference type="InterPro" id="IPR023753">
    <property type="entry name" value="FAD/NAD-binding_dom"/>
</dbReference>
<evidence type="ECO:0000256" key="3">
    <source>
        <dbReference type="ARBA" id="ARBA00022630"/>
    </source>
</evidence>
<dbReference type="SUPFAM" id="SSF64307">
    <property type="entry name" value="SirA-like"/>
    <property type="match status" value="1"/>
</dbReference>
<dbReference type="Pfam" id="PF02852">
    <property type="entry name" value="Pyr_redox_dim"/>
    <property type="match status" value="1"/>
</dbReference>
<dbReference type="InterPro" id="IPR027396">
    <property type="entry name" value="DsrEFH-like"/>
</dbReference>
<dbReference type="InterPro" id="IPR050260">
    <property type="entry name" value="FAD-bd_OxRdtase"/>
</dbReference>
<keyword evidence="9" id="KW-1185">Reference proteome</keyword>
<evidence type="ECO:0000259" key="7">
    <source>
        <dbReference type="PROSITE" id="PS50206"/>
    </source>
</evidence>
<dbReference type="Pfam" id="PF13686">
    <property type="entry name" value="DrsE_2"/>
    <property type="match status" value="1"/>
</dbReference>